<evidence type="ECO:0000256" key="1">
    <source>
        <dbReference type="SAM" id="MobiDB-lite"/>
    </source>
</evidence>
<proteinExistence type="predicted"/>
<feature type="region of interest" description="Disordered" evidence="1">
    <location>
        <begin position="1"/>
        <end position="49"/>
    </location>
</feature>
<gene>
    <name evidence="2" type="ORF">PACLA_8A010090</name>
</gene>
<sequence>METIERNETTSSSKLAKDISTSHNSKQPDAVDEDETYSRITLGTEPTASESEQRVIGVNWNFVEDQLVFDLNVEEVLRLELQLQDSVCWTDSKVALFWIKNEDREWKQFVQNRAMEIRNLISPNSWRHTVQAEITQLTYLQEE</sequence>
<feature type="compositionally biased region" description="Polar residues" evidence="1">
    <location>
        <begin position="9"/>
        <end position="27"/>
    </location>
</feature>
<name>A0A7D9LU14_PARCT</name>
<comment type="caution">
    <text evidence="2">The sequence shown here is derived from an EMBL/GenBank/DDBJ whole genome shotgun (WGS) entry which is preliminary data.</text>
</comment>
<evidence type="ECO:0000313" key="2">
    <source>
        <dbReference type="EMBL" id="CAB4039175.1"/>
    </source>
</evidence>
<accession>A0A7D9LU14</accession>
<reference evidence="2" key="1">
    <citation type="submission" date="2020-04" db="EMBL/GenBank/DDBJ databases">
        <authorList>
            <person name="Alioto T."/>
            <person name="Alioto T."/>
            <person name="Gomez Garrido J."/>
        </authorList>
    </citation>
    <scope>NUCLEOTIDE SEQUENCE</scope>
    <source>
        <strain evidence="2">A484AB</strain>
    </source>
</reference>
<dbReference type="OrthoDB" id="10067762at2759"/>
<dbReference type="EMBL" id="CACRXK020025033">
    <property type="protein sequence ID" value="CAB4039175.1"/>
    <property type="molecule type" value="Genomic_DNA"/>
</dbReference>
<dbReference type="Proteomes" id="UP001152795">
    <property type="component" value="Unassembled WGS sequence"/>
</dbReference>
<evidence type="ECO:0000313" key="3">
    <source>
        <dbReference type="Proteomes" id="UP001152795"/>
    </source>
</evidence>
<keyword evidence="3" id="KW-1185">Reference proteome</keyword>
<feature type="compositionally biased region" description="Polar residues" evidence="1">
    <location>
        <begin position="38"/>
        <end position="49"/>
    </location>
</feature>
<dbReference type="AlphaFoldDB" id="A0A7D9LU14"/>
<organism evidence="2 3">
    <name type="scientific">Paramuricea clavata</name>
    <name type="common">Red gorgonian</name>
    <name type="synonym">Violescent sea-whip</name>
    <dbReference type="NCBI Taxonomy" id="317549"/>
    <lineage>
        <taxon>Eukaryota</taxon>
        <taxon>Metazoa</taxon>
        <taxon>Cnidaria</taxon>
        <taxon>Anthozoa</taxon>
        <taxon>Octocorallia</taxon>
        <taxon>Malacalcyonacea</taxon>
        <taxon>Plexauridae</taxon>
        <taxon>Paramuricea</taxon>
    </lineage>
</organism>
<protein>
    <submittedName>
        <fullName evidence="2">RVT 1 and Peptidase A17 and DUF1758 domain contai ning</fullName>
    </submittedName>
</protein>